<dbReference type="Pfam" id="PF07719">
    <property type="entry name" value="TPR_2"/>
    <property type="match status" value="1"/>
</dbReference>
<dbReference type="SUPFAM" id="SSF48452">
    <property type="entry name" value="TPR-like"/>
    <property type="match status" value="1"/>
</dbReference>
<keyword evidence="1" id="KW-0677">Repeat</keyword>
<evidence type="ECO:0000256" key="6">
    <source>
        <dbReference type="SAM" id="MobiDB-lite"/>
    </source>
</evidence>
<evidence type="ECO:0000256" key="5">
    <source>
        <dbReference type="PROSITE-ProRule" id="PRU00339"/>
    </source>
</evidence>
<organism evidence="8 9">
    <name type="scientific">Sphaerobolus stellatus (strain SS14)</name>
    <dbReference type="NCBI Taxonomy" id="990650"/>
    <lineage>
        <taxon>Eukaryota</taxon>
        <taxon>Fungi</taxon>
        <taxon>Dikarya</taxon>
        <taxon>Basidiomycota</taxon>
        <taxon>Agaricomycotina</taxon>
        <taxon>Agaricomycetes</taxon>
        <taxon>Phallomycetidae</taxon>
        <taxon>Geastrales</taxon>
        <taxon>Sphaerobolaceae</taxon>
        <taxon>Sphaerobolus</taxon>
    </lineage>
</organism>
<dbReference type="InterPro" id="IPR051966">
    <property type="entry name" value="RPAP3"/>
</dbReference>
<dbReference type="InterPro" id="IPR019734">
    <property type="entry name" value="TPR_rpt"/>
</dbReference>
<proteinExistence type="inferred from homology"/>
<keyword evidence="2 5" id="KW-0802">TPR repeat</keyword>
<comment type="similarity">
    <text evidence="3">Belongs to the RPAP3 family.</text>
</comment>
<evidence type="ECO:0000256" key="1">
    <source>
        <dbReference type="ARBA" id="ARBA00022737"/>
    </source>
</evidence>
<dbReference type="GO" id="GO:0101031">
    <property type="term" value="C:protein folding chaperone complex"/>
    <property type="evidence" value="ECO:0007669"/>
    <property type="project" value="TreeGrafter"/>
</dbReference>
<dbReference type="PROSITE" id="PS50005">
    <property type="entry name" value="TPR"/>
    <property type="match status" value="1"/>
</dbReference>
<evidence type="ECO:0000313" key="9">
    <source>
        <dbReference type="Proteomes" id="UP000054279"/>
    </source>
</evidence>
<dbReference type="EMBL" id="KN837210">
    <property type="protein sequence ID" value="KIJ33647.1"/>
    <property type="molecule type" value="Genomic_DNA"/>
</dbReference>
<evidence type="ECO:0000313" key="8">
    <source>
        <dbReference type="EMBL" id="KIJ33647.1"/>
    </source>
</evidence>
<feature type="repeat" description="TPR" evidence="5">
    <location>
        <begin position="74"/>
        <end position="107"/>
    </location>
</feature>
<sequence>MASASPQIAKDTENAAFKAGNWAEAIGHYSAAVVADRTNPTYPLNRAAAYLKLAKYQVAERDCTTVLNLDARNVKAYFRRAQARVALQRYAEAEKDLHDALKLEPANAAIKAELAAVQKQIKEYTPKPKREPISVPSPSPAPPAPRQQRRVWNVPIDIIEPKSESGIAQSKATPEAKTGLTIDFLTPVQSRMLNPQSADTPAPRPSPQPTPASQSPKPAAPPRKIGAAIFHANGKRTILRTPGGGPTPQPLVTPRPKPTPAQPSSISSPVVMQPPPQTYFQLTRAWAALPTATARFTYLKHLTPSLPALFKSSHEPAFLISLLKTFQEILLSSPTAQSKTEILFLSKPEKEVVKDVWSMEYGCESSAR</sequence>
<dbReference type="Pfam" id="PF13877">
    <property type="entry name" value="RPAP3_C"/>
    <property type="match status" value="1"/>
</dbReference>
<evidence type="ECO:0000256" key="2">
    <source>
        <dbReference type="ARBA" id="ARBA00022803"/>
    </source>
</evidence>
<dbReference type="OrthoDB" id="629492at2759"/>
<dbReference type="AlphaFoldDB" id="A0A0C9UWJ6"/>
<reference evidence="8 9" key="1">
    <citation type="submission" date="2014-06" db="EMBL/GenBank/DDBJ databases">
        <title>Evolutionary Origins and Diversification of the Mycorrhizal Mutualists.</title>
        <authorList>
            <consortium name="DOE Joint Genome Institute"/>
            <consortium name="Mycorrhizal Genomics Consortium"/>
            <person name="Kohler A."/>
            <person name="Kuo A."/>
            <person name="Nagy L.G."/>
            <person name="Floudas D."/>
            <person name="Copeland A."/>
            <person name="Barry K.W."/>
            <person name="Cichocki N."/>
            <person name="Veneault-Fourrey C."/>
            <person name="LaButti K."/>
            <person name="Lindquist E.A."/>
            <person name="Lipzen A."/>
            <person name="Lundell T."/>
            <person name="Morin E."/>
            <person name="Murat C."/>
            <person name="Riley R."/>
            <person name="Ohm R."/>
            <person name="Sun H."/>
            <person name="Tunlid A."/>
            <person name="Henrissat B."/>
            <person name="Grigoriev I.V."/>
            <person name="Hibbett D.S."/>
            <person name="Martin F."/>
        </authorList>
    </citation>
    <scope>NUCLEOTIDE SEQUENCE [LARGE SCALE GENOMIC DNA]</scope>
    <source>
        <strain evidence="8 9">SS14</strain>
    </source>
</reference>
<feature type="compositionally biased region" description="Pro residues" evidence="6">
    <location>
        <begin position="245"/>
        <end position="261"/>
    </location>
</feature>
<feature type="compositionally biased region" description="Pro residues" evidence="6">
    <location>
        <begin position="135"/>
        <end position="145"/>
    </location>
</feature>
<dbReference type="Gene3D" id="1.25.40.10">
    <property type="entry name" value="Tetratricopeptide repeat domain"/>
    <property type="match status" value="1"/>
</dbReference>
<gene>
    <name evidence="8" type="ORF">M422DRAFT_35427</name>
</gene>
<dbReference type="SMART" id="SM00028">
    <property type="entry name" value="TPR"/>
    <property type="match status" value="3"/>
</dbReference>
<dbReference type="HOGENOM" id="CLU_023272_0_0_1"/>
<dbReference type="PANTHER" id="PTHR46423">
    <property type="entry name" value="RNA POLYMERASE II-ASSOCIATED PROTEIN 3"/>
    <property type="match status" value="1"/>
</dbReference>
<keyword evidence="9" id="KW-1185">Reference proteome</keyword>
<dbReference type="InterPro" id="IPR011990">
    <property type="entry name" value="TPR-like_helical_dom_sf"/>
</dbReference>
<evidence type="ECO:0000259" key="7">
    <source>
        <dbReference type="Pfam" id="PF13877"/>
    </source>
</evidence>
<dbReference type="InterPro" id="IPR013105">
    <property type="entry name" value="TPR_2"/>
</dbReference>
<name>A0A0C9UWJ6_SPHS4</name>
<protein>
    <recommendedName>
        <fullName evidence="4">RNA polymerase II-associated protein 3</fullName>
    </recommendedName>
</protein>
<dbReference type="PANTHER" id="PTHR46423:SF1">
    <property type="entry name" value="RNA POLYMERASE II-ASSOCIATED PROTEIN 3"/>
    <property type="match status" value="1"/>
</dbReference>
<dbReference type="PRINTS" id="PR01217">
    <property type="entry name" value="PRICHEXTENSN"/>
</dbReference>
<accession>A0A0C9UWJ6</accession>
<feature type="region of interest" description="Disordered" evidence="6">
    <location>
        <begin position="193"/>
        <end position="223"/>
    </location>
</feature>
<feature type="region of interest" description="Disordered" evidence="6">
    <location>
        <begin position="237"/>
        <end position="272"/>
    </location>
</feature>
<evidence type="ECO:0000256" key="4">
    <source>
        <dbReference type="ARBA" id="ARBA00040133"/>
    </source>
</evidence>
<feature type="region of interest" description="Disordered" evidence="6">
    <location>
        <begin position="124"/>
        <end position="150"/>
    </location>
</feature>
<feature type="domain" description="RNA-polymerase II-associated protein 3-like C-terminal" evidence="7">
    <location>
        <begin position="275"/>
        <end position="343"/>
    </location>
</feature>
<evidence type="ECO:0000256" key="3">
    <source>
        <dbReference type="ARBA" id="ARBA00038275"/>
    </source>
</evidence>
<dbReference type="Proteomes" id="UP000054279">
    <property type="component" value="Unassembled WGS sequence"/>
</dbReference>
<dbReference type="InterPro" id="IPR025986">
    <property type="entry name" value="RPAP3-like_C"/>
</dbReference>